<proteinExistence type="predicted"/>
<dbReference type="RefSeq" id="WP_135176412.1">
    <property type="nucleotide sequence ID" value="NZ_SPQT01000015.1"/>
</dbReference>
<dbReference type="AlphaFoldDB" id="A0A4Y9LS62"/>
<dbReference type="EMBL" id="SPQT01000015">
    <property type="protein sequence ID" value="TFV45344.1"/>
    <property type="molecule type" value="Genomic_DNA"/>
</dbReference>
<evidence type="ECO:0000313" key="2">
    <source>
        <dbReference type="EMBL" id="TFV45344.1"/>
    </source>
</evidence>
<evidence type="ECO:0000259" key="1">
    <source>
        <dbReference type="Pfam" id="PF06527"/>
    </source>
</evidence>
<accession>A0A4Y9LS62</accession>
<dbReference type="Proteomes" id="UP000297966">
    <property type="component" value="Unassembled WGS sequence"/>
</dbReference>
<dbReference type="InterPro" id="IPR009492">
    <property type="entry name" value="TniQ"/>
</dbReference>
<reference evidence="2 3" key="1">
    <citation type="submission" date="2019-03" db="EMBL/GenBank/DDBJ databases">
        <title>Bradyrhizobium diversity isolated from nodules of Chamaecrista fasciculata.</title>
        <authorList>
            <person name="Klepa M.S."/>
            <person name="Urquiaga M.O."/>
            <person name="Hungria M."/>
            <person name="Delamuta J.R."/>
        </authorList>
    </citation>
    <scope>NUCLEOTIDE SEQUENCE [LARGE SCALE GENOMIC DNA]</scope>
    <source>
        <strain evidence="2 3">CNPSo 3448</strain>
    </source>
</reference>
<gene>
    <name evidence="2" type="ORF">E4K65_25130</name>
</gene>
<keyword evidence="3" id="KW-1185">Reference proteome</keyword>
<dbReference type="Pfam" id="PF06527">
    <property type="entry name" value="TniQ"/>
    <property type="match status" value="1"/>
</dbReference>
<name>A0A4Y9LS62_9BRAD</name>
<sequence length="801" mass="89105">MLGTSHRRPIGLYAWDEVGPEESALGFLLRMAEENGHPSTDSTVMDIGVRRAGIARGVPEHINRLAAEARTTPAALLAYSPVLRDDDKLVLRGHVVDKYLHFGVRRLCPGCIAESNHHRFWWDLVPVSMCPRHRLELVGACPCGAELGWRDGGVSICTDCGAQDRYRFERRPAEAKVLRSDAYILSRFGVGSAETVQVLDSLPMADVFKMLERVGSACEGYSREWRSAKSLGISLSVVQARGFEVLADGKMDEVLTRIFDGYINQGGKPEHGFSKCYGWLYHWFNHKRGVKFSPLLAEAIHLHGAARFPVTPKAHLAKIPENARRKLSLKAAAAKAETSVFAMKNIGLALGLIRTEKLSGSQLSFSVEDVDRIAHDLKGALSFEETMQRLGIGRRPLREMMENGSLVPALEGGGKRHAYVFRPMDVDGLLRKLAGTAPVVSKPSPTLLAISRLGKNRSVTIAHGVRLVLDGKVLVRERMQGRDLGLNALFIADNEALAAVDPTHHKMRQAATEKLMEAGELVPFSAAAKIMRLNARGLRRAIEIGLFSGVEKGASALPPKHVDAFARKFIMMGEIKARVGGYFPTLKDQIERAGFKPDKQLTKCLNSGYLRAEVEPFLKKLKQGAVSLDMPPPARNAVIQETRRILENADHPIETKEVLSMLRKKEVRLGPSDKDQFFYATMNEEKNEFVYLVGAGWWLRQRAFMGHIFPADRETPSYHNLVDEEIVAIVRQAKWPMMPDDIVASLAKRRIAIASSDPVVYLRRMAIRRPEIVRFHGKGYWDSSRAWAPARYFPKKVAAAA</sequence>
<comment type="caution">
    <text evidence="2">The sequence shown here is derived from an EMBL/GenBank/DDBJ whole genome shotgun (WGS) entry which is preliminary data.</text>
</comment>
<dbReference type="OrthoDB" id="7872036at2"/>
<organism evidence="2 3">
    <name type="scientific">Bradyrhizobium niftali</name>
    <dbReference type="NCBI Taxonomy" id="2560055"/>
    <lineage>
        <taxon>Bacteria</taxon>
        <taxon>Pseudomonadati</taxon>
        <taxon>Pseudomonadota</taxon>
        <taxon>Alphaproteobacteria</taxon>
        <taxon>Hyphomicrobiales</taxon>
        <taxon>Nitrobacteraceae</taxon>
        <taxon>Bradyrhizobium</taxon>
    </lineage>
</organism>
<evidence type="ECO:0000313" key="3">
    <source>
        <dbReference type="Proteomes" id="UP000297966"/>
    </source>
</evidence>
<feature type="domain" description="TniQ" evidence="1">
    <location>
        <begin position="18"/>
        <end position="137"/>
    </location>
</feature>
<protein>
    <recommendedName>
        <fullName evidence="1">TniQ domain-containing protein</fullName>
    </recommendedName>
</protein>